<dbReference type="VEuPathDB" id="ToxoDB:EBH_0068070"/>
<reference evidence="3" key="1">
    <citation type="submission" date="2013-10" db="EMBL/GenBank/DDBJ databases">
        <title>Genomic analysis of the causative agents of coccidiosis in chickens.</title>
        <authorList>
            <person name="Reid A.J."/>
            <person name="Blake D."/>
            <person name="Billington K."/>
            <person name="Browne H."/>
            <person name="Dunn M."/>
            <person name="Hung S."/>
            <person name="Kawahara F."/>
            <person name="Miranda-Saavedra D."/>
            <person name="Mourier T."/>
            <person name="Nagra H."/>
            <person name="Otto T.D."/>
            <person name="Rawlings N."/>
            <person name="Sanchez A."/>
            <person name="Sanders M."/>
            <person name="Subramaniam C."/>
            <person name="Tay Y."/>
            <person name="Dear P."/>
            <person name="Doerig C."/>
            <person name="Gruber A."/>
            <person name="Parkinson J."/>
            <person name="Shirley M."/>
            <person name="Wan K.L."/>
            <person name="Berriman M."/>
            <person name="Tomley F."/>
            <person name="Pain A."/>
        </authorList>
    </citation>
    <scope>NUCLEOTIDE SEQUENCE [LARGE SCALE GENOMIC DNA]</scope>
    <source>
        <strain evidence="3">Houghton</strain>
    </source>
</reference>
<accession>U6L946</accession>
<feature type="compositionally biased region" description="Low complexity" evidence="1">
    <location>
        <begin position="75"/>
        <end position="84"/>
    </location>
</feature>
<proteinExistence type="predicted"/>
<feature type="region of interest" description="Disordered" evidence="1">
    <location>
        <begin position="46"/>
        <end position="84"/>
    </location>
</feature>
<dbReference type="EMBL" id="HG710463">
    <property type="protein sequence ID" value="CDJ46701.1"/>
    <property type="molecule type" value="Genomic_DNA"/>
</dbReference>
<organism evidence="3 4">
    <name type="scientific">Eimeria brunetti</name>
    <dbReference type="NCBI Taxonomy" id="51314"/>
    <lineage>
        <taxon>Eukaryota</taxon>
        <taxon>Sar</taxon>
        <taxon>Alveolata</taxon>
        <taxon>Apicomplexa</taxon>
        <taxon>Conoidasida</taxon>
        <taxon>Coccidia</taxon>
        <taxon>Eucoccidiorida</taxon>
        <taxon>Eimeriorina</taxon>
        <taxon>Eimeriidae</taxon>
        <taxon>Eimeria</taxon>
    </lineage>
</organism>
<evidence type="ECO:0000313" key="3">
    <source>
        <dbReference type="EMBL" id="CDJ46701.1"/>
    </source>
</evidence>
<evidence type="ECO:0000256" key="2">
    <source>
        <dbReference type="SAM" id="SignalP"/>
    </source>
</evidence>
<evidence type="ECO:0000313" key="4">
    <source>
        <dbReference type="Proteomes" id="UP000030750"/>
    </source>
</evidence>
<feature type="signal peptide" evidence="2">
    <location>
        <begin position="1"/>
        <end position="22"/>
    </location>
</feature>
<sequence>MRALKVMAVLWAAGLCALHSEGSLPVPHEVDTVDDPHQDEELEVTGDGELQTLGASSDPTTPAPQPPSTEDSTDQEQQTTTTTTTAAIITAVTNWPSGASSSMLSLTAAAFAIVLHFLSL</sequence>
<dbReference type="AlphaFoldDB" id="U6L946"/>
<name>U6L946_9EIME</name>
<protein>
    <recommendedName>
        <fullName evidence="5">SAG family member</fullName>
    </recommendedName>
</protein>
<gene>
    <name evidence="3" type="ORF">EBH_0068070</name>
</gene>
<reference evidence="3" key="2">
    <citation type="submission" date="2013-10" db="EMBL/GenBank/DDBJ databases">
        <authorList>
            <person name="Aslett M."/>
        </authorList>
    </citation>
    <scope>NUCLEOTIDE SEQUENCE [LARGE SCALE GENOMIC DNA]</scope>
    <source>
        <strain evidence="3">Houghton</strain>
    </source>
</reference>
<feature type="chain" id="PRO_5004673728" description="SAG family member" evidence="2">
    <location>
        <begin position="23"/>
        <end position="120"/>
    </location>
</feature>
<dbReference type="Proteomes" id="UP000030750">
    <property type="component" value="Unassembled WGS sequence"/>
</dbReference>
<evidence type="ECO:0000256" key="1">
    <source>
        <dbReference type="SAM" id="MobiDB-lite"/>
    </source>
</evidence>
<keyword evidence="2" id="KW-0732">Signal</keyword>
<keyword evidence="4" id="KW-1185">Reference proteome</keyword>
<evidence type="ECO:0008006" key="5">
    <source>
        <dbReference type="Google" id="ProtNLM"/>
    </source>
</evidence>